<evidence type="ECO:0000256" key="2">
    <source>
        <dbReference type="HAMAP-Rule" id="MF_00048"/>
    </source>
</evidence>
<dbReference type="Pfam" id="PF02021">
    <property type="entry name" value="UPF0102"/>
    <property type="match status" value="1"/>
</dbReference>
<dbReference type="SUPFAM" id="SSF52980">
    <property type="entry name" value="Restriction endonuclease-like"/>
    <property type="match status" value="1"/>
</dbReference>
<dbReference type="PANTHER" id="PTHR34039:SF1">
    <property type="entry name" value="UPF0102 PROTEIN YRAN"/>
    <property type="match status" value="1"/>
</dbReference>
<gene>
    <name evidence="3" type="ORF">HMPREF0044_1177</name>
</gene>
<dbReference type="InterPro" id="IPR011335">
    <property type="entry name" value="Restrct_endonuc-II-like"/>
</dbReference>
<reference evidence="3 4" key="1">
    <citation type="submission" date="2009-01" db="EMBL/GenBank/DDBJ databases">
        <authorList>
            <person name="Qin X."/>
            <person name="Bachman B."/>
            <person name="Battles P."/>
            <person name="Bell A."/>
            <person name="Bess C."/>
            <person name="Bickham C."/>
            <person name="Chaboub L."/>
            <person name="Chen D."/>
            <person name="Coyle M."/>
            <person name="Deiros D.R."/>
            <person name="Dinh H."/>
            <person name="Forbes L."/>
            <person name="Fowler G."/>
            <person name="Francisco L."/>
            <person name="Fu Q."/>
            <person name="Gubbala S."/>
            <person name="Hale W."/>
            <person name="Han Y."/>
            <person name="Hemphill L."/>
            <person name="Highlander S.K."/>
            <person name="Hirani K."/>
            <person name="Hogues M."/>
            <person name="Jackson L."/>
            <person name="Jakkamsetti A."/>
            <person name="Javaid M."/>
            <person name="Jiang H."/>
            <person name="Korchina V."/>
            <person name="Kovar C."/>
            <person name="Lara F."/>
            <person name="Lee S."/>
            <person name="Mata R."/>
            <person name="Mathew T."/>
            <person name="Moen C."/>
            <person name="Morales K."/>
            <person name="Munidasa M."/>
            <person name="Nazareth L."/>
            <person name="Ngo R."/>
            <person name="Nguyen L."/>
            <person name="Okwuonu G."/>
            <person name="Ongeri F."/>
            <person name="Patil S."/>
            <person name="Petrosino J."/>
            <person name="Pham C."/>
            <person name="Pham P."/>
            <person name="Pu L.-L."/>
            <person name="Puazo M."/>
            <person name="Raj R."/>
            <person name="Reid J."/>
            <person name="Rouhana J."/>
            <person name="Saada N."/>
            <person name="Shang Y."/>
            <person name="Simmons D."/>
            <person name="Thornton R."/>
            <person name="Warren J."/>
            <person name="Weissenberger G."/>
            <person name="Zhang J."/>
            <person name="Zhang L."/>
            <person name="Zhou C."/>
            <person name="Zhu D."/>
            <person name="Muzny D."/>
            <person name="Worley K."/>
            <person name="Gibbs R."/>
        </authorList>
    </citation>
    <scope>NUCLEOTIDE SEQUENCE [LARGE SCALE GENOMIC DNA]</scope>
    <source>
        <strain evidence="3 4">DSM 15436</strain>
    </source>
</reference>
<dbReference type="eggNOG" id="COG0792">
    <property type="taxonomic scope" value="Bacteria"/>
</dbReference>
<dbReference type="Proteomes" id="UP000010301">
    <property type="component" value="Unassembled WGS sequence"/>
</dbReference>
<evidence type="ECO:0000313" key="4">
    <source>
        <dbReference type="Proteomes" id="UP000010301"/>
    </source>
</evidence>
<dbReference type="PANTHER" id="PTHR34039">
    <property type="entry name" value="UPF0102 PROTEIN YRAN"/>
    <property type="match status" value="1"/>
</dbReference>
<dbReference type="EMBL" id="ACFG01000032">
    <property type="protein sequence ID" value="EEH63576.1"/>
    <property type="molecule type" value="Genomic_DNA"/>
</dbReference>
<dbReference type="GO" id="GO:0003676">
    <property type="term" value="F:nucleic acid binding"/>
    <property type="evidence" value="ECO:0007669"/>
    <property type="project" value="InterPro"/>
</dbReference>
<dbReference type="AlphaFoldDB" id="C0W187"/>
<organism evidence="3 4">
    <name type="scientific">Gleimia coleocanis DSM 15436</name>
    <dbReference type="NCBI Taxonomy" id="525245"/>
    <lineage>
        <taxon>Bacteria</taxon>
        <taxon>Bacillati</taxon>
        <taxon>Actinomycetota</taxon>
        <taxon>Actinomycetes</taxon>
        <taxon>Actinomycetales</taxon>
        <taxon>Actinomycetaceae</taxon>
        <taxon>Gleimia</taxon>
    </lineage>
</organism>
<dbReference type="STRING" id="525245.HMPREF0044_1177"/>
<dbReference type="NCBIfam" id="NF009154">
    <property type="entry name" value="PRK12497.3-3"/>
    <property type="match status" value="1"/>
</dbReference>
<dbReference type="HAMAP" id="MF_00048">
    <property type="entry name" value="UPF0102"/>
    <property type="match status" value="1"/>
</dbReference>
<protein>
    <recommendedName>
        <fullName evidence="2">UPF0102 protein HMPREF0044_1177</fullName>
    </recommendedName>
</protein>
<dbReference type="RefSeq" id="WP_006546347.1">
    <property type="nucleotide sequence ID" value="NZ_DS999541.1"/>
</dbReference>
<dbReference type="NCBIfam" id="NF009150">
    <property type="entry name" value="PRK12497.1-3"/>
    <property type="match status" value="1"/>
</dbReference>
<comment type="caution">
    <text evidence="3">The sequence shown here is derived from an EMBL/GenBank/DDBJ whole genome shotgun (WGS) entry which is preliminary data.</text>
</comment>
<evidence type="ECO:0000256" key="1">
    <source>
        <dbReference type="ARBA" id="ARBA00006738"/>
    </source>
</evidence>
<comment type="similarity">
    <text evidence="1 2">Belongs to the UPF0102 family.</text>
</comment>
<dbReference type="OrthoDB" id="9794876at2"/>
<proteinExistence type="inferred from homology"/>
<accession>C0W187</accession>
<evidence type="ECO:0000313" key="3">
    <source>
        <dbReference type="EMBL" id="EEH63576.1"/>
    </source>
</evidence>
<dbReference type="HOGENOM" id="CLU_115353_2_1_11"/>
<sequence>MSSNKQRVGKLGEDLAAEYLESLGWKILERNVTYKGAEIDIIALEDDVVVFVEVRTRTTDDWGSALESLTPKKLASLRSGVVRWLLNQDEYCKARIDMVTVKLNHGKATLTLYRSIG</sequence>
<dbReference type="InterPro" id="IPR011856">
    <property type="entry name" value="tRNA_endonuc-like_dom_sf"/>
</dbReference>
<dbReference type="InterPro" id="IPR003509">
    <property type="entry name" value="UPF0102_YraN-like"/>
</dbReference>
<name>C0W187_9ACTO</name>
<dbReference type="Gene3D" id="3.40.1350.10">
    <property type="match status" value="1"/>
</dbReference>
<keyword evidence="4" id="KW-1185">Reference proteome</keyword>